<evidence type="ECO:0000259" key="1">
    <source>
        <dbReference type="Pfam" id="PF25787"/>
    </source>
</evidence>
<feature type="domain" description="Sleeping Beauty transposase HTH" evidence="1">
    <location>
        <begin position="3"/>
        <end position="52"/>
    </location>
</feature>
<dbReference type="PANTHER" id="PTHR36292">
    <property type="entry name" value="UPF0575 PROTEIN C19ORF67"/>
    <property type="match status" value="1"/>
</dbReference>
<reference evidence="2 3" key="1">
    <citation type="submission" date="2021-04" db="EMBL/GenBank/DDBJ databases">
        <authorList>
            <consortium name="Wellcome Sanger Institute Data Sharing"/>
        </authorList>
    </citation>
    <scope>NUCLEOTIDE SEQUENCE [LARGE SCALE GENOMIC DNA]</scope>
</reference>
<evidence type="ECO:0000313" key="3">
    <source>
        <dbReference type="Proteomes" id="UP000265040"/>
    </source>
</evidence>
<reference evidence="2" key="2">
    <citation type="submission" date="2025-08" db="UniProtKB">
        <authorList>
            <consortium name="Ensembl"/>
        </authorList>
    </citation>
    <scope>IDENTIFICATION</scope>
</reference>
<name>A0AAQ6IAV3_ANATE</name>
<protein>
    <recommendedName>
        <fullName evidence="1">Sleeping Beauty transposase HTH domain-containing protein</fullName>
    </recommendedName>
</protein>
<dbReference type="InterPro" id="IPR036388">
    <property type="entry name" value="WH-like_DNA-bd_sf"/>
</dbReference>
<dbReference type="GeneTree" id="ENSGT00390000009916"/>
<dbReference type="Pfam" id="PF11771">
    <property type="entry name" value="DUF3314"/>
    <property type="match status" value="1"/>
</dbReference>
<proteinExistence type="predicted"/>
<dbReference type="Pfam" id="PF25787">
    <property type="entry name" value="HTH_SB"/>
    <property type="match status" value="1"/>
</dbReference>
<dbReference type="SUPFAM" id="SSF46689">
    <property type="entry name" value="Homeodomain-like"/>
    <property type="match status" value="1"/>
</dbReference>
<sequence length="278" mass="32828">MPRRGELSDDLRSRIVDLHRAGQGYRSISKSLDVHLSTVKQIVYKWRKFGCTKNRPRSGRPSNILRWLQYARLQFPVFMDEADDLHKRVIKRKDDLGREALAAAVRRLLYMCEPYLKKVEAIRMTLRPQKTPQAVSTYTTLLAFSQQLCDRLEKLVLTYANYNLLCLDEAEPNSVSHFCIGQRHCGPLRLTAFRYCQPAPYLARVDTGLYKRIRWNVKRDTETEYYLLCYEEILNVYVDTDGGRHGTSHCNMKKMWFIGRWVQAEPHTNTEDIYNWYY</sequence>
<keyword evidence="3" id="KW-1185">Reference proteome</keyword>
<dbReference type="Proteomes" id="UP000265040">
    <property type="component" value="Chromosome 8"/>
</dbReference>
<dbReference type="Gene3D" id="1.10.10.10">
    <property type="entry name" value="Winged helix-like DNA-binding domain superfamily/Winged helix DNA-binding domain"/>
    <property type="match status" value="1"/>
</dbReference>
<dbReference type="InterPro" id="IPR009057">
    <property type="entry name" value="Homeodomain-like_sf"/>
</dbReference>
<dbReference type="Ensembl" id="ENSATET00000080889.1">
    <property type="protein sequence ID" value="ENSATEP00000073895.1"/>
    <property type="gene ID" value="ENSATEG00000004383.3"/>
</dbReference>
<reference evidence="2" key="3">
    <citation type="submission" date="2025-09" db="UniProtKB">
        <authorList>
            <consortium name="Ensembl"/>
        </authorList>
    </citation>
    <scope>IDENTIFICATION</scope>
</reference>
<dbReference type="PANTHER" id="PTHR36292:SF1">
    <property type="entry name" value="UPF0575 PROTEIN C19ORF67"/>
    <property type="match status" value="1"/>
</dbReference>
<dbReference type="InterPro" id="IPR021748">
    <property type="entry name" value="DUF3314"/>
</dbReference>
<dbReference type="AlphaFoldDB" id="A0AAQ6IAV3"/>
<evidence type="ECO:0000313" key="2">
    <source>
        <dbReference type="Ensembl" id="ENSATEP00000073895.1"/>
    </source>
</evidence>
<dbReference type="InterPro" id="IPR057667">
    <property type="entry name" value="HTH_SB"/>
</dbReference>
<organism evidence="2 3">
    <name type="scientific">Anabas testudineus</name>
    <name type="common">Climbing perch</name>
    <name type="synonym">Anthias testudineus</name>
    <dbReference type="NCBI Taxonomy" id="64144"/>
    <lineage>
        <taxon>Eukaryota</taxon>
        <taxon>Metazoa</taxon>
        <taxon>Chordata</taxon>
        <taxon>Craniata</taxon>
        <taxon>Vertebrata</taxon>
        <taxon>Euteleostomi</taxon>
        <taxon>Actinopterygii</taxon>
        <taxon>Neopterygii</taxon>
        <taxon>Teleostei</taxon>
        <taxon>Neoteleostei</taxon>
        <taxon>Acanthomorphata</taxon>
        <taxon>Anabantaria</taxon>
        <taxon>Anabantiformes</taxon>
        <taxon>Anabantoidei</taxon>
        <taxon>Anabantidae</taxon>
        <taxon>Anabas</taxon>
    </lineage>
</organism>
<accession>A0AAQ6IAV3</accession>